<dbReference type="Proteomes" id="UP000308671">
    <property type="component" value="Unassembled WGS sequence"/>
</dbReference>
<feature type="region of interest" description="Disordered" evidence="2">
    <location>
        <begin position="184"/>
        <end position="208"/>
    </location>
</feature>
<name>A0A4S8QK56_9HELO</name>
<dbReference type="InterPro" id="IPR001138">
    <property type="entry name" value="Zn2Cys6_DnaBD"/>
</dbReference>
<dbReference type="CDD" id="cd00067">
    <property type="entry name" value="GAL4"/>
    <property type="match status" value="1"/>
</dbReference>
<proteinExistence type="predicted"/>
<evidence type="ECO:0000256" key="1">
    <source>
        <dbReference type="ARBA" id="ARBA00023242"/>
    </source>
</evidence>
<dbReference type="InterPro" id="IPR036864">
    <property type="entry name" value="Zn2-C6_fun-type_DNA-bd_sf"/>
</dbReference>
<sequence length="231" mass="26320">MSIESPEVKPTACDTCRRLNIQCNLDNYIDDCERCTSLGERCFITDDYNVTIYKVPQRALHKFHSAKFICEIVALSHELHDRQSNGENTYAILDKIASEFAVIPEEAIQYEEVKGLLCYHFGNVMRWFQMNPEHQVWTVARYDQKTKQSLVRFGAMLKSLDFPRYSAAAACFMWQIGILEAEGQSPSQPLSDNHNQTHTASSDSANEPERLFLADIQVGESHSEKPYAGKS</sequence>
<dbReference type="AlphaFoldDB" id="A0A4S8QK56"/>
<dbReference type="Gene3D" id="4.10.240.10">
    <property type="entry name" value="Zn(2)-C6 fungal-type DNA-binding domain"/>
    <property type="match status" value="1"/>
</dbReference>
<keyword evidence="1" id="KW-0539">Nucleus</keyword>
<evidence type="ECO:0000259" key="3">
    <source>
        <dbReference type="PROSITE" id="PS50048"/>
    </source>
</evidence>
<dbReference type="GO" id="GO:0008270">
    <property type="term" value="F:zinc ion binding"/>
    <property type="evidence" value="ECO:0007669"/>
    <property type="project" value="InterPro"/>
</dbReference>
<dbReference type="OrthoDB" id="3536777at2759"/>
<dbReference type="EMBL" id="PQXL01000552">
    <property type="protein sequence ID" value="THV44950.1"/>
    <property type="molecule type" value="Genomic_DNA"/>
</dbReference>
<evidence type="ECO:0000313" key="5">
    <source>
        <dbReference type="Proteomes" id="UP000308671"/>
    </source>
</evidence>
<protein>
    <recommendedName>
        <fullName evidence="3">Zn(2)-C6 fungal-type domain-containing protein</fullName>
    </recommendedName>
</protein>
<reference evidence="4 5" key="1">
    <citation type="submission" date="2017-12" db="EMBL/GenBank/DDBJ databases">
        <title>Comparative genomics of Botrytis spp.</title>
        <authorList>
            <person name="Valero-Jimenez C.A."/>
            <person name="Tapia P."/>
            <person name="Veloso J."/>
            <person name="Silva-Moreno E."/>
            <person name="Staats M."/>
            <person name="Valdes J.H."/>
            <person name="Van Kan J.A.L."/>
        </authorList>
    </citation>
    <scope>NUCLEOTIDE SEQUENCE [LARGE SCALE GENOMIC DNA]</scope>
    <source>
        <strain evidence="4 5">MUCL435</strain>
    </source>
</reference>
<accession>A0A4S8QK56</accession>
<evidence type="ECO:0000313" key="4">
    <source>
        <dbReference type="EMBL" id="THV44950.1"/>
    </source>
</evidence>
<keyword evidence="5" id="KW-1185">Reference proteome</keyword>
<dbReference type="SUPFAM" id="SSF57701">
    <property type="entry name" value="Zn2/Cys6 DNA-binding domain"/>
    <property type="match status" value="1"/>
</dbReference>
<dbReference type="Pfam" id="PF00172">
    <property type="entry name" value="Zn_clus"/>
    <property type="match status" value="1"/>
</dbReference>
<comment type="caution">
    <text evidence="4">The sequence shown here is derived from an EMBL/GenBank/DDBJ whole genome shotgun (WGS) entry which is preliminary data.</text>
</comment>
<dbReference type="GO" id="GO:0000981">
    <property type="term" value="F:DNA-binding transcription factor activity, RNA polymerase II-specific"/>
    <property type="evidence" value="ECO:0007669"/>
    <property type="project" value="InterPro"/>
</dbReference>
<evidence type="ECO:0000256" key="2">
    <source>
        <dbReference type="SAM" id="MobiDB-lite"/>
    </source>
</evidence>
<feature type="domain" description="Zn(2)-C6 fungal-type" evidence="3">
    <location>
        <begin position="12"/>
        <end position="44"/>
    </location>
</feature>
<feature type="compositionally biased region" description="Polar residues" evidence="2">
    <location>
        <begin position="184"/>
        <end position="205"/>
    </location>
</feature>
<organism evidence="4 5">
    <name type="scientific">Botrytis galanthina</name>
    <dbReference type="NCBI Taxonomy" id="278940"/>
    <lineage>
        <taxon>Eukaryota</taxon>
        <taxon>Fungi</taxon>
        <taxon>Dikarya</taxon>
        <taxon>Ascomycota</taxon>
        <taxon>Pezizomycotina</taxon>
        <taxon>Leotiomycetes</taxon>
        <taxon>Helotiales</taxon>
        <taxon>Sclerotiniaceae</taxon>
        <taxon>Botrytis</taxon>
    </lineage>
</organism>
<gene>
    <name evidence="4" type="ORF">BGAL_0553g00090</name>
</gene>
<dbReference type="PROSITE" id="PS50048">
    <property type="entry name" value="ZN2_CY6_FUNGAL_2"/>
    <property type="match status" value="1"/>
</dbReference>